<sequence>MSHKRVRSSSIKEVVFATKVPETNKILTLCRCFITREDAATYFNMFKYLEEVIKKKAGQDILWRHLHGTGWHTVTMDMDMAQAKGINY</sequence>
<dbReference type="EMBL" id="SOSA01001268">
    <property type="protein sequence ID" value="THC87352.1"/>
    <property type="molecule type" value="Genomic_DNA"/>
</dbReference>
<dbReference type="VEuPathDB" id="FungiDB:EYZ11_013204"/>
<protein>
    <submittedName>
        <fullName evidence="1">Uncharacterized protein</fullName>
    </submittedName>
</protein>
<name>A0A4S3IYR9_9EURO</name>
<accession>A0A4S3IYR9</accession>
<evidence type="ECO:0000313" key="1">
    <source>
        <dbReference type="EMBL" id="THC87352.1"/>
    </source>
</evidence>
<evidence type="ECO:0000313" key="2">
    <source>
        <dbReference type="Proteomes" id="UP000308092"/>
    </source>
</evidence>
<dbReference type="Proteomes" id="UP000308092">
    <property type="component" value="Unassembled WGS sequence"/>
</dbReference>
<proteinExistence type="predicted"/>
<dbReference type="AlphaFoldDB" id="A0A4S3IYR9"/>
<reference evidence="1 2" key="1">
    <citation type="submission" date="2019-03" db="EMBL/GenBank/DDBJ databases">
        <title>The genome sequence of a newly discovered highly antifungal drug resistant Aspergillus species, Aspergillus tanneri NIH 1004.</title>
        <authorList>
            <person name="Mounaud S."/>
            <person name="Singh I."/>
            <person name="Joardar V."/>
            <person name="Pakala S."/>
            <person name="Pakala S."/>
            <person name="Venepally P."/>
            <person name="Hoover J."/>
            <person name="Nierman W."/>
            <person name="Chung J."/>
            <person name="Losada L."/>
        </authorList>
    </citation>
    <scope>NUCLEOTIDE SEQUENCE [LARGE SCALE GENOMIC DNA]</scope>
    <source>
        <strain evidence="1 2">NIH1004</strain>
    </source>
</reference>
<gene>
    <name evidence="1" type="ORF">EYZ11_013204</name>
</gene>
<keyword evidence="2" id="KW-1185">Reference proteome</keyword>
<organism evidence="1 2">
    <name type="scientific">Aspergillus tanneri</name>
    <dbReference type="NCBI Taxonomy" id="1220188"/>
    <lineage>
        <taxon>Eukaryota</taxon>
        <taxon>Fungi</taxon>
        <taxon>Dikarya</taxon>
        <taxon>Ascomycota</taxon>
        <taxon>Pezizomycotina</taxon>
        <taxon>Eurotiomycetes</taxon>
        <taxon>Eurotiomycetidae</taxon>
        <taxon>Eurotiales</taxon>
        <taxon>Aspergillaceae</taxon>
        <taxon>Aspergillus</taxon>
        <taxon>Aspergillus subgen. Circumdati</taxon>
    </lineage>
</organism>
<comment type="caution">
    <text evidence="1">The sequence shown here is derived from an EMBL/GenBank/DDBJ whole genome shotgun (WGS) entry which is preliminary data.</text>
</comment>